<keyword evidence="4" id="KW-0539">Nucleus</keyword>
<keyword evidence="3" id="KW-0804">Transcription</keyword>
<evidence type="ECO:0000256" key="2">
    <source>
        <dbReference type="ARBA" id="ARBA00023015"/>
    </source>
</evidence>
<dbReference type="HOGENOM" id="CLU_038277_1_0_1"/>
<keyword evidence="6" id="KW-1185">Reference proteome</keyword>
<evidence type="ECO:0000256" key="3">
    <source>
        <dbReference type="ARBA" id="ARBA00023163"/>
    </source>
</evidence>
<reference evidence="5 6" key="1">
    <citation type="journal article" date="2011" name="Genome Biol.">
        <title>Comparative genome sequence analysis underscores mycoparasitism as the ancestral life style of Trichoderma.</title>
        <authorList>
            <person name="Kubicek C.P."/>
            <person name="Herrera-Estrella A."/>
            <person name="Seidl-Seiboth V."/>
            <person name="Martinez D.A."/>
            <person name="Druzhinina I.S."/>
            <person name="Thon M."/>
            <person name="Zeilinger S."/>
            <person name="Casas-Flores S."/>
            <person name="Horwitz B.A."/>
            <person name="Mukherjee P.K."/>
            <person name="Mukherjee M."/>
            <person name="Kredics L."/>
            <person name="Alcaraz L.D."/>
            <person name="Aerts A."/>
            <person name="Antal Z."/>
            <person name="Atanasova L."/>
            <person name="Cervantes-Badillo M.G."/>
            <person name="Challacombe J."/>
            <person name="Chertkov O."/>
            <person name="McCluskey K."/>
            <person name="Coulpier F."/>
            <person name="Deshpande N."/>
            <person name="von Doehren H."/>
            <person name="Ebbole D.J."/>
            <person name="Esquivel-Naranjo E.U."/>
            <person name="Fekete E."/>
            <person name="Flipphi M."/>
            <person name="Glaser F."/>
            <person name="Gomez-Rodriguez E.Y."/>
            <person name="Gruber S."/>
            <person name="Han C."/>
            <person name="Henrissat B."/>
            <person name="Hermosa R."/>
            <person name="Hernandez-Onate M."/>
            <person name="Karaffa L."/>
            <person name="Kosti I."/>
            <person name="Le Crom S."/>
            <person name="Lindquist E."/>
            <person name="Lucas S."/>
            <person name="Luebeck M."/>
            <person name="Luebeck P.S."/>
            <person name="Margeot A."/>
            <person name="Metz B."/>
            <person name="Misra M."/>
            <person name="Nevalainen H."/>
            <person name="Omann M."/>
            <person name="Packer N."/>
            <person name="Perrone G."/>
            <person name="Uresti-Rivera E.E."/>
            <person name="Salamov A."/>
            <person name="Schmoll M."/>
            <person name="Seiboth B."/>
            <person name="Shapiro H."/>
            <person name="Sukno S."/>
            <person name="Tamayo-Ramos J.A."/>
            <person name="Tisch D."/>
            <person name="Wiest A."/>
            <person name="Wilkinson H.H."/>
            <person name="Zhang M."/>
            <person name="Coutinho P.M."/>
            <person name="Kenerley C.M."/>
            <person name="Monte E."/>
            <person name="Baker S.E."/>
            <person name="Grigoriev I.V."/>
        </authorList>
    </citation>
    <scope>NUCLEOTIDE SEQUENCE [LARGE SCALE GENOMIC DNA]</scope>
    <source>
        <strain evidence="6">ATCC 20476 / IMI 206040</strain>
    </source>
</reference>
<dbReference type="InterPro" id="IPR024738">
    <property type="entry name" value="Hfi1/Tada1"/>
</dbReference>
<evidence type="ECO:0000256" key="1">
    <source>
        <dbReference type="ARBA" id="ARBA00004123"/>
    </source>
</evidence>
<evidence type="ECO:0000313" key="5">
    <source>
        <dbReference type="EMBL" id="EHK41293.1"/>
    </source>
</evidence>
<dbReference type="eggNOG" id="ENOG502RX84">
    <property type="taxonomic scope" value="Eukaryota"/>
</dbReference>
<dbReference type="Proteomes" id="UP000005426">
    <property type="component" value="Unassembled WGS sequence"/>
</dbReference>
<dbReference type="Pfam" id="PF12767">
    <property type="entry name" value="SAGA-Tad1"/>
    <property type="match status" value="1"/>
</dbReference>
<protein>
    <recommendedName>
        <fullName evidence="7">Transcriptional coactivator HFI1/ADA1</fullName>
    </recommendedName>
</protein>
<dbReference type="GO" id="GO:0006357">
    <property type="term" value="P:regulation of transcription by RNA polymerase II"/>
    <property type="evidence" value="ECO:0007669"/>
    <property type="project" value="TreeGrafter"/>
</dbReference>
<evidence type="ECO:0008006" key="7">
    <source>
        <dbReference type="Google" id="ProtNLM"/>
    </source>
</evidence>
<sequence length="458" mass="50238">MPDIDPAALSRPSVSVSTPILSTKTLTVTAPGSTKSVKTSQIIPSRIDLEPLYTALKAAISSEQWLIYKESTTEFLTGRLNQSEYSSRIDPILASPTGEKDHLHNQLIAAIYGNVTREMPDIGLAPWVSANDKPTTTTGSKPVSGDAAERRLKGEVMQLPARDRRRIKELTQNEVRSYFLFRCSHQYDPLESLANMFTETHRKPPVATDVPPSAAGGINNMNFDLEIRKRYTQPLAVESGEFPDMSLVAGRMLPFCYEAGLVNGHGPEASTLMSIATETFIKEILTQIFSRTQSNGLGESGSAGYGIGTTWVQTHKYRRQLHREEDAAQRGEISRDKSGLLPIESKAASERGPLGIADMRIALEMADTGISQFPIISAQILYGYREGELENWNDYTWADGEAPAAQVEEIMANGSADLTNGIFPDAMDIDNEIWWDGAEKIDMDMIDSALDSCLAVGS</sequence>
<organism evidence="5 6">
    <name type="scientific">Hypocrea atroviridis (strain ATCC 20476 / IMI 206040)</name>
    <name type="common">Trichoderma atroviride</name>
    <dbReference type="NCBI Taxonomy" id="452589"/>
    <lineage>
        <taxon>Eukaryota</taxon>
        <taxon>Fungi</taxon>
        <taxon>Dikarya</taxon>
        <taxon>Ascomycota</taxon>
        <taxon>Pezizomycotina</taxon>
        <taxon>Sordariomycetes</taxon>
        <taxon>Hypocreomycetidae</taxon>
        <taxon>Hypocreales</taxon>
        <taxon>Hypocreaceae</taxon>
        <taxon>Trichoderma</taxon>
    </lineage>
</organism>
<dbReference type="GO" id="GO:0003713">
    <property type="term" value="F:transcription coactivator activity"/>
    <property type="evidence" value="ECO:0007669"/>
    <property type="project" value="TreeGrafter"/>
</dbReference>
<keyword evidence="2" id="KW-0805">Transcription regulation</keyword>
<dbReference type="PANTHER" id="PTHR21277">
    <property type="entry name" value="TRANSCRIPTIONAL ADAPTER 1"/>
    <property type="match status" value="1"/>
</dbReference>
<dbReference type="OMA" id="EMAFTRG"/>
<comment type="subcellular location">
    <subcellularLocation>
        <location evidence="1">Nucleus</location>
    </subcellularLocation>
</comment>
<evidence type="ECO:0000256" key="4">
    <source>
        <dbReference type="ARBA" id="ARBA00023242"/>
    </source>
</evidence>
<dbReference type="PANTHER" id="PTHR21277:SF5">
    <property type="entry name" value="TRANSCRIPTIONAL ADAPTER 1"/>
    <property type="match status" value="1"/>
</dbReference>
<dbReference type="GO" id="GO:0005634">
    <property type="term" value="C:nucleus"/>
    <property type="evidence" value="ECO:0007669"/>
    <property type="project" value="UniProtKB-SubCell"/>
</dbReference>
<comment type="caution">
    <text evidence="5">The sequence shown here is derived from an EMBL/GenBank/DDBJ whole genome shotgun (WGS) entry which is preliminary data.</text>
</comment>
<dbReference type="STRING" id="452589.G9P5A7"/>
<proteinExistence type="predicted"/>
<dbReference type="AlphaFoldDB" id="G9P5A7"/>
<dbReference type="EMBL" id="ABDG02000027">
    <property type="protein sequence ID" value="EHK41293.1"/>
    <property type="molecule type" value="Genomic_DNA"/>
</dbReference>
<accession>G9P5A7</accession>
<dbReference type="OrthoDB" id="10264870at2759"/>
<name>G9P5A7_HYPAI</name>
<evidence type="ECO:0000313" key="6">
    <source>
        <dbReference type="Proteomes" id="UP000005426"/>
    </source>
</evidence>
<dbReference type="GO" id="GO:0000124">
    <property type="term" value="C:SAGA complex"/>
    <property type="evidence" value="ECO:0007669"/>
    <property type="project" value="UniProtKB-ARBA"/>
</dbReference>
<gene>
    <name evidence="5" type="ORF">TRIATDRAFT_31367</name>
</gene>